<dbReference type="eggNOG" id="KOG0157">
    <property type="taxonomic scope" value="Eukaryota"/>
</dbReference>
<evidence type="ECO:0000313" key="8">
    <source>
        <dbReference type="EMBL" id="EPE07372.1"/>
    </source>
</evidence>
<dbReference type="PANTHER" id="PTHR24287:SF18">
    <property type="entry name" value="CYTOCHROME P450 MONOOXYGENASE APDE-RELATED"/>
    <property type="match status" value="1"/>
</dbReference>
<accession>S3C3L3</accession>
<dbReference type="Proteomes" id="UP000016923">
    <property type="component" value="Unassembled WGS sequence"/>
</dbReference>
<protein>
    <submittedName>
        <fullName evidence="8">Cytochrome p450 alkane</fullName>
    </submittedName>
</protein>
<dbReference type="OrthoDB" id="1470350at2759"/>
<keyword evidence="5" id="KW-0408">Iron</keyword>
<gene>
    <name evidence="8" type="ORF">F503_08023</name>
</gene>
<organism evidence="8 9">
    <name type="scientific">Ophiostoma piceae (strain UAMH 11346)</name>
    <name type="common">Sap stain fungus</name>
    <dbReference type="NCBI Taxonomy" id="1262450"/>
    <lineage>
        <taxon>Eukaryota</taxon>
        <taxon>Fungi</taxon>
        <taxon>Dikarya</taxon>
        <taxon>Ascomycota</taxon>
        <taxon>Pezizomycotina</taxon>
        <taxon>Sordariomycetes</taxon>
        <taxon>Sordariomycetidae</taxon>
        <taxon>Ophiostomatales</taxon>
        <taxon>Ophiostomataceae</taxon>
        <taxon>Ophiostoma</taxon>
    </lineage>
</organism>
<proteinExistence type="inferred from homology"/>
<evidence type="ECO:0000256" key="3">
    <source>
        <dbReference type="ARBA" id="ARBA00022723"/>
    </source>
</evidence>
<dbReference type="PANTHER" id="PTHR24287">
    <property type="entry name" value="P450, PUTATIVE (EUROFUNG)-RELATED"/>
    <property type="match status" value="1"/>
</dbReference>
<evidence type="ECO:0000256" key="6">
    <source>
        <dbReference type="ARBA" id="ARBA00023033"/>
    </source>
</evidence>
<feature type="signal peptide" evidence="7">
    <location>
        <begin position="1"/>
        <end position="20"/>
    </location>
</feature>
<dbReference type="InterPro" id="IPR036396">
    <property type="entry name" value="Cyt_P450_sf"/>
</dbReference>
<keyword evidence="9" id="KW-1185">Reference proteome</keyword>
<keyword evidence="3" id="KW-0479">Metal-binding</keyword>
<comment type="cofactor">
    <cofactor evidence="1">
        <name>heme</name>
        <dbReference type="ChEBI" id="CHEBI:30413"/>
    </cofactor>
</comment>
<keyword evidence="4" id="KW-0560">Oxidoreductase</keyword>
<name>S3C3L3_OPHP1</name>
<dbReference type="STRING" id="1262450.S3C3L3"/>
<evidence type="ECO:0000256" key="4">
    <source>
        <dbReference type="ARBA" id="ARBA00023002"/>
    </source>
</evidence>
<reference evidence="8 9" key="1">
    <citation type="journal article" date="2013" name="BMC Genomics">
        <title>The genome and transcriptome of the pine saprophyte Ophiostoma piceae, and a comparison with the bark beetle-associated pine pathogen Grosmannia clavigera.</title>
        <authorList>
            <person name="Haridas S."/>
            <person name="Wang Y."/>
            <person name="Lim L."/>
            <person name="Massoumi Alamouti S."/>
            <person name="Jackman S."/>
            <person name="Docking R."/>
            <person name="Robertson G."/>
            <person name="Birol I."/>
            <person name="Bohlmann J."/>
            <person name="Breuil C."/>
        </authorList>
    </citation>
    <scope>NUCLEOTIDE SEQUENCE [LARGE SCALE GENOMIC DNA]</scope>
    <source>
        <strain evidence="8 9">UAMH 11346</strain>
    </source>
</reference>
<sequence length="122" mass="13594">MTLFPLFGEAVLSSMGLGLAGEQVAAVTGKPISRESVFAKAFNIGQGHLTRRAGSPVIVRKDEGVGYCVYAMHGRKGIYREEASVFRPERWEGDDLKDIGWGYLPFNRDYSFLNILYCMPLQ</sequence>
<evidence type="ECO:0000256" key="1">
    <source>
        <dbReference type="ARBA" id="ARBA00001971"/>
    </source>
</evidence>
<dbReference type="HOGENOM" id="CLU_2027401_0_0_1"/>
<dbReference type="Gene3D" id="1.10.630.10">
    <property type="entry name" value="Cytochrome P450"/>
    <property type="match status" value="1"/>
</dbReference>
<dbReference type="EMBL" id="KE148151">
    <property type="protein sequence ID" value="EPE07372.1"/>
    <property type="molecule type" value="Genomic_DNA"/>
</dbReference>
<comment type="similarity">
    <text evidence="2">Belongs to the cytochrome P450 family.</text>
</comment>
<dbReference type="GO" id="GO:0020037">
    <property type="term" value="F:heme binding"/>
    <property type="evidence" value="ECO:0007669"/>
    <property type="project" value="InterPro"/>
</dbReference>
<evidence type="ECO:0000256" key="7">
    <source>
        <dbReference type="SAM" id="SignalP"/>
    </source>
</evidence>
<dbReference type="GO" id="GO:0004497">
    <property type="term" value="F:monooxygenase activity"/>
    <property type="evidence" value="ECO:0007669"/>
    <property type="project" value="UniProtKB-KW"/>
</dbReference>
<dbReference type="InterPro" id="IPR047146">
    <property type="entry name" value="Cyt_P450_E_CYP52_fungi"/>
</dbReference>
<dbReference type="GO" id="GO:0005506">
    <property type="term" value="F:iron ion binding"/>
    <property type="evidence" value="ECO:0007669"/>
    <property type="project" value="InterPro"/>
</dbReference>
<evidence type="ECO:0000256" key="5">
    <source>
        <dbReference type="ARBA" id="ARBA00023004"/>
    </source>
</evidence>
<feature type="chain" id="PRO_5004506984" evidence="7">
    <location>
        <begin position="21"/>
        <end position="122"/>
    </location>
</feature>
<dbReference type="SUPFAM" id="SSF48264">
    <property type="entry name" value="Cytochrome P450"/>
    <property type="match status" value="1"/>
</dbReference>
<keyword evidence="6" id="KW-0503">Monooxygenase</keyword>
<dbReference type="AlphaFoldDB" id="S3C3L3"/>
<dbReference type="GO" id="GO:0016705">
    <property type="term" value="F:oxidoreductase activity, acting on paired donors, with incorporation or reduction of molecular oxygen"/>
    <property type="evidence" value="ECO:0007669"/>
    <property type="project" value="InterPro"/>
</dbReference>
<evidence type="ECO:0000313" key="9">
    <source>
        <dbReference type="Proteomes" id="UP000016923"/>
    </source>
</evidence>
<evidence type="ECO:0000256" key="2">
    <source>
        <dbReference type="ARBA" id="ARBA00010617"/>
    </source>
</evidence>
<dbReference type="VEuPathDB" id="FungiDB:F503_08023"/>
<keyword evidence="7" id="KW-0732">Signal</keyword>